<dbReference type="Proteomes" id="UP000095350">
    <property type="component" value="Unassembled WGS sequence"/>
</dbReference>
<dbReference type="InterPro" id="IPR049067">
    <property type="entry name" value="MreB-like_C"/>
</dbReference>
<dbReference type="EMBL" id="CYXZ01000008">
    <property type="protein sequence ID" value="CUM96907.1"/>
    <property type="molecule type" value="Genomic_DNA"/>
</dbReference>
<name>A0A173T4Q7_9FIRM</name>
<evidence type="ECO:0000259" key="2">
    <source>
        <dbReference type="Pfam" id="PF21522"/>
    </source>
</evidence>
<dbReference type="SUPFAM" id="SSF53067">
    <property type="entry name" value="Actin-like ATPase domain"/>
    <property type="match status" value="2"/>
</dbReference>
<dbReference type="Gene3D" id="3.30.420.40">
    <property type="match status" value="2"/>
</dbReference>
<sequence>MQKFNYQKGNKATGKIYIGLDHGYGNIKTAHRVFQTGIECYDEEPIVSTNYVKYRDKYYVIGESHLVYQGNKTETDDFYILTLAGLAEEMKYRGLHEADVVLAVGLPLAWVKTQAAEWRNYLMREKELDFSFRKERYKVHLCGLEIFPQGLAAVHNQGSMPGMNMLVDIGNGTMSILEIHDGRPMENSISTEVFGVHQCMEKIQKEVSKHSGVEVPEMLIEPLLRNGIGDRTDAVAMTTKRIAENYTAEIMKKLIAHGYREELVHLYIIGGGGCLLQNFSDLTAKPEVTVITDICANAKGYEALAMMKQRMRG</sequence>
<accession>A0A173T4Q7</accession>
<dbReference type="RefSeq" id="WP_055193854.1">
    <property type="nucleotide sequence ID" value="NZ_CABIYH010000008.1"/>
</dbReference>
<dbReference type="AlphaFoldDB" id="A0A173T4Q7"/>
<organism evidence="3 4">
    <name type="scientific">Roseburia intestinalis</name>
    <dbReference type="NCBI Taxonomy" id="166486"/>
    <lineage>
        <taxon>Bacteria</taxon>
        <taxon>Bacillati</taxon>
        <taxon>Bacillota</taxon>
        <taxon>Clostridia</taxon>
        <taxon>Lachnospirales</taxon>
        <taxon>Lachnospiraceae</taxon>
        <taxon>Roseburia</taxon>
    </lineage>
</organism>
<gene>
    <name evidence="3" type="ORF">ERS852572_01327</name>
</gene>
<proteinExistence type="predicted"/>
<dbReference type="PaxDb" id="166486-ERS852572_01327"/>
<dbReference type="STRING" id="166486.ERS852572_01327"/>
<dbReference type="InterPro" id="IPR040607">
    <property type="entry name" value="ALP_N"/>
</dbReference>
<evidence type="ECO:0000313" key="4">
    <source>
        <dbReference type="Proteomes" id="UP000095350"/>
    </source>
</evidence>
<reference evidence="3 4" key="1">
    <citation type="submission" date="2015-09" db="EMBL/GenBank/DDBJ databases">
        <authorList>
            <consortium name="Pathogen Informatics"/>
        </authorList>
    </citation>
    <scope>NUCLEOTIDE SEQUENCE [LARGE SCALE GENOMIC DNA]</scope>
    <source>
        <strain evidence="3 4">2789STDY5834960</strain>
    </source>
</reference>
<evidence type="ECO:0000259" key="1">
    <source>
        <dbReference type="Pfam" id="PF17989"/>
    </source>
</evidence>
<dbReference type="CDD" id="cd10227">
    <property type="entry name" value="ASKHA_NBD_ParM-like"/>
    <property type="match status" value="1"/>
</dbReference>
<dbReference type="InterPro" id="IPR043129">
    <property type="entry name" value="ATPase_NBD"/>
</dbReference>
<feature type="domain" description="Actin homologue MreB-like C-terminal" evidence="2">
    <location>
        <begin position="166"/>
        <end position="278"/>
    </location>
</feature>
<evidence type="ECO:0000313" key="3">
    <source>
        <dbReference type="EMBL" id="CUM96907.1"/>
    </source>
</evidence>
<dbReference type="Pfam" id="PF17989">
    <property type="entry name" value="ALP_N"/>
    <property type="match status" value="1"/>
</dbReference>
<dbReference type="OrthoDB" id="9769994at2"/>
<protein>
    <submittedName>
        <fullName evidence="3">Uncharacterized protein</fullName>
    </submittedName>
</protein>
<feature type="domain" description="Actin-like protein N-terminal" evidence="1">
    <location>
        <begin position="19"/>
        <end position="151"/>
    </location>
</feature>
<dbReference type="Pfam" id="PF21522">
    <property type="entry name" value="MreB-like_C"/>
    <property type="match status" value="1"/>
</dbReference>